<dbReference type="AlphaFoldDB" id="A0A813GTK6"/>
<evidence type="ECO:0000256" key="1">
    <source>
        <dbReference type="ARBA" id="ARBA00023002"/>
    </source>
</evidence>
<dbReference type="SUPFAM" id="SSF51735">
    <property type="entry name" value="NAD(P)-binding Rossmann-fold domains"/>
    <property type="match status" value="1"/>
</dbReference>
<dbReference type="CDD" id="cd05327">
    <property type="entry name" value="retinol-DH_like_SDR_c_like"/>
    <property type="match status" value="1"/>
</dbReference>
<dbReference type="OrthoDB" id="1274115at2759"/>
<dbReference type="EMBL" id="CAJNNV010029263">
    <property type="protein sequence ID" value="CAE8627766.1"/>
    <property type="molecule type" value="Genomic_DNA"/>
</dbReference>
<dbReference type="InterPro" id="IPR036291">
    <property type="entry name" value="NAD(P)-bd_dom_sf"/>
</dbReference>
<dbReference type="PRINTS" id="PR00081">
    <property type="entry name" value="GDHRDH"/>
</dbReference>
<dbReference type="InterPro" id="IPR002347">
    <property type="entry name" value="SDR_fam"/>
</dbReference>
<dbReference type="Pfam" id="PF00106">
    <property type="entry name" value="adh_short"/>
    <property type="match status" value="1"/>
</dbReference>
<evidence type="ECO:0000313" key="2">
    <source>
        <dbReference type="EMBL" id="CAE8627766.1"/>
    </source>
</evidence>
<dbReference type="PANTHER" id="PTHR43157">
    <property type="entry name" value="PHOSPHATIDYLINOSITOL-GLYCAN BIOSYNTHESIS CLASS F PROTEIN-RELATED"/>
    <property type="match status" value="1"/>
</dbReference>
<comment type="caution">
    <text evidence="2">The sequence shown here is derived from an EMBL/GenBank/DDBJ whole genome shotgun (WGS) entry which is preliminary data.</text>
</comment>
<evidence type="ECO:0000313" key="3">
    <source>
        <dbReference type="Proteomes" id="UP000654075"/>
    </source>
</evidence>
<evidence type="ECO:0008006" key="4">
    <source>
        <dbReference type="Google" id="ProtNLM"/>
    </source>
</evidence>
<gene>
    <name evidence="2" type="ORF">PGLA1383_LOCUS44484</name>
</gene>
<dbReference type="PROSITE" id="PS51318">
    <property type="entry name" value="TAT"/>
    <property type="match status" value="1"/>
</dbReference>
<dbReference type="OMA" id="PPAEKYW"/>
<proteinExistence type="predicted"/>
<dbReference type="InterPro" id="IPR006311">
    <property type="entry name" value="TAT_signal"/>
</dbReference>
<reference evidence="2" key="1">
    <citation type="submission" date="2021-02" db="EMBL/GenBank/DDBJ databases">
        <authorList>
            <person name="Dougan E. K."/>
            <person name="Rhodes N."/>
            <person name="Thang M."/>
            <person name="Chan C."/>
        </authorList>
    </citation>
    <scope>NUCLEOTIDE SEQUENCE</scope>
</reference>
<protein>
    <recommendedName>
        <fullName evidence="4">Protochlorophyllide reductase</fullName>
    </recommendedName>
</protein>
<dbReference type="Gene3D" id="3.40.50.720">
    <property type="entry name" value="NAD(P)-binding Rossmann-like Domain"/>
    <property type="match status" value="1"/>
</dbReference>
<dbReference type="GO" id="GO:0016491">
    <property type="term" value="F:oxidoreductase activity"/>
    <property type="evidence" value="ECO:0007669"/>
    <property type="project" value="UniProtKB-KW"/>
</dbReference>
<accession>A0A813GTK6</accession>
<organism evidence="2 3">
    <name type="scientific">Polarella glacialis</name>
    <name type="common">Dinoflagellate</name>
    <dbReference type="NCBI Taxonomy" id="89957"/>
    <lineage>
        <taxon>Eukaryota</taxon>
        <taxon>Sar</taxon>
        <taxon>Alveolata</taxon>
        <taxon>Dinophyceae</taxon>
        <taxon>Suessiales</taxon>
        <taxon>Suessiaceae</taxon>
        <taxon>Polarella</taxon>
    </lineage>
</organism>
<dbReference type="Proteomes" id="UP000654075">
    <property type="component" value="Unassembled WGS sequence"/>
</dbReference>
<keyword evidence="1" id="KW-0560">Oxidoreductase</keyword>
<keyword evidence="3" id="KW-1185">Reference proteome</keyword>
<dbReference type="PANTHER" id="PTHR43157:SF31">
    <property type="entry name" value="PHOSPHATIDYLINOSITOL-GLYCAN BIOSYNTHESIS CLASS F PROTEIN"/>
    <property type="match status" value="1"/>
</dbReference>
<name>A0A813GTK6_POLGL</name>
<sequence length="383" mass="40472">MASVKGRFYASHFLSRRRFGKATVIAAAAGAAAAVSSFLPCQQAWFGLFGGKAAAELRVPAPELIGSALRGDGPPPGKRSSAWEVLDVSQLPGRTALVTGANSGIGYHTAMALAYGGARVLLACRDKERGEKAKLEMQAALKEAGRANPDFEVVQLDLASLSSVRDFANSFKAQGRPLHLLCLNAGVMAIPAYTTSADGFEMQFATNHLGHFALTRALMDTLVASAPARVVTLASEAHRAPDKALSLDLPPSAGDYSDWSAYQQSKLANVLFSSELSRRLKALKGGEGVTSNAVHPGVISTPLGRQQFLKGRALLGLLQDRSEVQGAATSVYCLTAQAMDGVTGGYFRDCSQGEPSTHAADTEAAKRLWEVSERLLAEKGFFS</sequence>